<dbReference type="SUPFAM" id="SSF51182">
    <property type="entry name" value="RmlC-like cupins"/>
    <property type="match status" value="1"/>
</dbReference>
<accession>A0A968KVH6</accession>
<dbReference type="InterPro" id="IPR013096">
    <property type="entry name" value="Cupin_2"/>
</dbReference>
<feature type="domain" description="Cupin type-2" evidence="1">
    <location>
        <begin position="33"/>
        <end position="86"/>
    </location>
</feature>
<proteinExistence type="predicted"/>
<dbReference type="PANTHER" id="PTHR40112">
    <property type="entry name" value="H2HPP ISOMERASE"/>
    <property type="match status" value="1"/>
</dbReference>
<organism evidence="2 3">
    <name type="scientific">Entomospira culicis</name>
    <dbReference type="NCBI Taxonomy" id="2719989"/>
    <lineage>
        <taxon>Bacteria</taxon>
        <taxon>Pseudomonadati</taxon>
        <taxon>Spirochaetota</taxon>
        <taxon>Spirochaetia</taxon>
        <taxon>Spirochaetales</taxon>
        <taxon>Spirochaetaceae</taxon>
        <taxon>Entomospira</taxon>
    </lineage>
</organism>
<dbReference type="EMBL" id="JAATLM010000001">
    <property type="protein sequence ID" value="NIZ69128.1"/>
    <property type="molecule type" value="Genomic_DNA"/>
</dbReference>
<sequence>MYVAKDTGTPAQLDNGVIRTIMAYSDDIMVVRFDFIEGQEVARHQHMHTQSTYILSGQFEFEIDGQKHHCSAGDTLVFPSNTPHRCLCLEAGTLIDNFTPKRDDFLP</sequence>
<evidence type="ECO:0000259" key="1">
    <source>
        <dbReference type="Pfam" id="PF07883"/>
    </source>
</evidence>
<dbReference type="InterPro" id="IPR011051">
    <property type="entry name" value="RmlC_Cupin_sf"/>
</dbReference>
<dbReference type="InterPro" id="IPR052535">
    <property type="entry name" value="Bacilysin_H2HPP_isomerase"/>
</dbReference>
<reference evidence="2" key="1">
    <citation type="submission" date="2020-03" db="EMBL/GenBank/DDBJ databases">
        <title>Spirochaetal bacteria isolated from arthropods constitute a novel genus Entomospira genus novum within the order Spirochaetales.</title>
        <authorList>
            <person name="Grana-Miraglia L."/>
            <person name="Sikutova S."/>
            <person name="Fingerle V."/>
            <person name="Sing A."/>
            <person name="Castillo-Ramirez S."/>
            <person name="Margos G."/>
            <person name="Rudolf I."/>
        </authorList>
    </citation>
    <scope>NUCLEOTIDE SEQUENCE</scope>
    <source>
        <strain evidence="2">BR149</strain>
    </source>
</reference>
<dbReference type="PANTHER" id="PTHR40112:SF1">
    <property type="entry name" value="H2HPP ISOMERASE"/>
    <property type="match status" value="1"/>
</dbReference>
<name>A0A968KVH6_9SPIO</name>
<dbReference type="AlphaFoldDB" id="A0A968KVH6"/>
<dbReference type="Pfam" id="PF07883">
    <property type="entry name" value="Cupin_2"/>
    <property type="match status" value="1"/>
</dbReference>
<dbReference type="CDD" id="cd02238">
    <property type="entry name" value="cupin_KdgF"/>
    <property type="match status" value="1"/>
</dbReference>
<dbReference type="Proteomes" id="UP000778951">
    <property type="component" value="Unassembled WGS sequence"/>
</dbReference>
<gene>
    <name evidence="2" type="ORF">HCT48_02730</name>
</gene>
<evidence type="ECO:0000313" key="2">
    <source>
        <dbReference type="EMBL" id="NIZ69128.1"/>
    </source>
</evidence>
<dbReference type="PIRSF" id="PIRSF029883">
    <property type="entry name" value="KdgF"/>
    <property type="match status" value="1"/>
</dbReference>
<dbReference type="InterPro" id="IPR014710">
    <property type="entry name" value="RmlC-like_jellyroll"/>
</dbReference>
<protein>
    <submittedName>
        <fullName evidence="2">Cupin domain-containing protein</fullName>
    </submittedName>
</protein>
<dbReference type="InterPro" id="IPR025499">
    <property type="entry name" value="KdgF"/>
</dbReference>
<dbReference type="RefSeq" id="WP_167695229.1">
    <property type="nucleotide sequence ID" value="NZ_CP118181.1"/>
</dbReference>
<dbReference type="Gene3D" id="2.60.120.10">
    <property type="entry name" value="Jelly Rolls"/>
    <property type="match status" value="1"/>
</dbReference>
<keyword evidence="3" id="KW-1185">Reference proteome</keyword>
<comment type="caution">
    <text evidence="2">The sequence shown here is derived from an EMBL/GenBank/DDBJ whole genome shotgun (WGS) entry which is preliminary data.</text>
</comment>
<evidence type="ECO:0000313" key="3">
    <source>
        <dbReference type="Proteomes" id="UP000778951"/>
    </source>
</evidence>